<proteinExistence type="inferred from homology"/>
<protein>
    <submittedName>
        <fullName evidence="7">Adenosine deaminase</fullName>
    </submittedName>
</protein>
<comment type="similarity">
    <text evidence="2">Belongs to the metallo-dependent hydrolases superfamily. Adenosine and AMP deaminases family.</text>
</comment>
<gene>
    <name evidence="7" type="ORF">GCM10009851_12160</name>
</gene>
<dbReference type="Pfam" id="PF00962">
    <property type="entry name" value="A_deaminase"/>
    <property type="match status" value="1"/>
</dbReference>
<evidence type="ECO:0000313" key="8">
    <source>
        <dbReference type="Proteomes" id="UP001500929"/>
    </source>
</evidence>
<dbReference type="Gene3D" id="3.20.20.140">
    <property type="entry name" value="Metal-dependent hydrolases"/>
    <property type="match status" value="1"/>
</dbReference>
<evidence type="ECO:0000256" key="5">
    <source>
        <dbReference type="ARBA" id="ARBA00022833"/>
    </source>
</evidence>
<dbReference type="EMBL" id="BAAAQY010000003">
    <property type="protein sequence ID" value="GAA2229143.1"/>
    <property type="molecule type" value="Genomic_DNA"/>
</dbReference>
<evidence type="ECO:0000256" key="4">
    <source>
        <dbReference type="ARBA" id="ARBA00022801"/>
    </source>
</evidence>
<organism evidence="7 8">
    <name type="scientific">Herbiconiux moechotypicola</name>
    <dbReference type="NCBI Taxonomy" id="637393"/>
    <lineage>
        <taxon>Bacteria</taxon>
        <taxon>Bacillati</taxon>
        <taxon>Actinomycetota</taxon>
        <taxon>Actinomycetes</taxon>
        <taxon>Micrococcales</taxon>
        <taxon>Microbacteriaceae</taxon>
        <taxon>Herbiconiux</taxon>
    </lineage>
</organism>
<evidence type="ECO:0000256" key="3">
    <source>
        <dbReference type="ARBA" id="ARBA00022723"/>
    </source>
</evidence>
<accession>A0ABN3DG34</accession>
<dbReference type="InterPro" id="IPR006650">
    <property type="entry name" value="A/AMP_deam_AS"/>
</dbReference>
<dbReference type="InterPro" id="IPR032466">
    <property type="entry name" value="Metal_Hydrolase"/>
</dbReference>
<dbReference type="InterPro" id="IPR001365">
    <property type="entry name" value="A_deaminase_dom"/>
</dbReference>
<evidence type="ECO:0000256" key="2">
    <source>
        <dbReference type="ARBA" id="ARBA00006676"/>
    </source>
</evidence>
<name>A0ABN3DG34_9MICO</name>
<feature type="domain" description="Adenosine deaminase" evidence="6">
    <location>
        <begin position="11"/>
        <end position="325"/>
    </location>
</feature>
<dbReference type="Proteomes" id="UP001500929">
    <property type="component" value="Unassembled WGS sequence"/>
</dbReference>
<dbReference type="SUPFAM" id="SSF51556">
    <property type="entry name" value="Metallo-dependent hydrolases"/>
    <property type="match status" value="1"/>
</dbReference>
<dbReference type="PANTHER" id="PTHR43114">
    <property type="entry name" value="ADENINE DEAMINASE"/>
    <property type="match status" value="1"/>
</dbReference>
<sequence length="327" mass="35852">MTAVRDLARLPKAHLHLHFEEGIRQSTLDEFATELGRPTPRMTGFETFIEFDHLAQAAVDVMRTPEHLRRMVLELAEDAAAHGCVWIEPAVWLPLHRRYIGPDELTLEILVDASREAAAQTGVGIGWLLATNRNDSPADAVEQARIAARWVDRGVVAFGLHNDESRFPPEPFAPAFDVAREAGLLLTPHAGELAGPESVRASIEVLGAHRVQHGIRAVEDPRLLELIVEREVCLDVCPTSNIVLKSVESYDVHPFGALLDAGVPCSLNADDPVMFGCDVLSEYELAREVLGFGDERMATIARTSLRASGAPADVVRKGLDDVDRWSA</sequence>
<dbReference type="PANTHER" id="PTHR43114:SF6">
    <property type="entry name" value="ADENINE DEAMINASE"/>
    <property type="match status" value="1"/>
</dbReference>
<dbReference type="NCBIfam" id="TIGR01430">
    <property type="entry name" value="aden_deam"/>
    <property type="match status" value="1"/>
</dbReference>
<dbReference type="RefSeq" id="WP_259478722.1">
    <property type="nucleotide sequence ID" value="NZ_BAAAQY010000003.1"/>
</dbReference>
<keyword evidence="5" id="KW-0862">Zinc</keyword>
<keyword evidence="3" id="KW-0479">Metal-binding</keyword>
<comment type="cofactor">
    <cofactor evidence="1">
        <name>Zn(2+)</name>
        <dbReference type="ChEBI" id="CHEBI:29105"/>
    </cofactor>
</comment>
<keyword evidence="4" id="KW-0378">Hydrolase</keyword>
<evidence type="ECO:0000313" key="7">
    <source>
        <dbReference type="EMBL" id="GAA2229143.1"/>
    </source>
</evidence>
<dbReference type="InterPro" id="IPR006330">
    <property type="entry name" value="Ado/ade_deaminase"/>
</dbReference>
<comment type="caution">
    <text evidence="7">The sequence shown here is derived from an EMBL/GenBank/DDBJ whole genome shotgun (WGS) entry which is preliminary data.</text>
</comment>
<evidence type="ECO:0000256" key="1">
    <source>
        <dbReference type="ARBA" id="ARBA00001947"/>
    </source>
</evidence>
<evidence type="ECO:0000259" key="6">
    <source>
        <dbReference type="Pfam" id="PF00962"/>
    </source>
</evidence>
<reference evidence="7 8" key="1">
    <citation type="journal article" date="2019" name="Int. J. Syst. Evol. Microbiol.">
        <title>The Global Catalogue of Microorganisms (GCM) 10K type strain sequencing project: providing services to taxonomists for standard genome sequencing and annotation.</title>
        <authorList>
            <consortium name="The Broad Institute Genomics Platform"/>
            <consortium name="The Broad Institute Genome Sequencing Center for Infectious Disease"/>
            <person name="Wu L."/>
            <person name="Ma J."/>
        </authorList>
    </citation>
    <scope>NUCLEOTIDE SEQUENCE [LARGE SCALE GENOMIC DNA]</scope>
    <source>
        <strain evidence="7 8">JCM 16117</strain>
    </source>
</reference>
<dbReference type="PROSITE" id="PS00485">
    <property type="entry name" value="A_DEAMINASE"/>
    <property type="match status" value="1"/>
</dbReference>
<keyword evidence="8" id="KW-1185">Reference proteome</keyword>